<evidence type="ECO:0000256" key="8">
    <source>
        <dbReference type="ARBA" id="ARBA00023054"/>
    </source>
</evidence>
<feature type="domain" description="Myosin N-terminal SH3-like" evidence="17">
    <location>
        <begin position="79"/>
        <end position="128"/>
    </location>
</feature>
<dbReference type="SUPFAM" id="SSF90257">
    <property type="entry name" value="Myosin rod fragments"/>
    <property type="match status" value="6"/>
</dbReference>
<dbReference type="FunFam" id="1.20.5.370:FF:000008">
    <property type="entry name" value="Myosin heavy chain"/>
    <property type="match status" value="1"/>
</dbReference>
<keyword evidence="5" id="KW-0963">Cytoplasm</keyword>
<dbReference type="Gene3D" id="1.10.10.820">
    <property type="match status" value="1"/>
</dbReference>
<dbReference type="InterPro" id="IPR008989">
    <property type="entry name" value="Myosin_S1_N"/>
</dbReference>
<dbReference type="GO" id="GO:0030016">
    <property type="term" value="C:myofibril"/>
    <property type="evidence" value="ECO:0007669"/>
    <property type="project" value="UniProtKB-SubCell"/>
</dbReference>
<dbReference type="InterPro" id="IPR004009">
    <property type="entry name" value="SH3_Myosin"/>
</dbReference>
<dbReference type="FunFam" id="3.40.850.10:FF:000024">
    <property type="entry name" value="Myosin heavy chain, isoform J"/>
    <property type="match status" value="1"/>
</dbReference>
<keyword evidence="6 14" id="KW-0547">Nucleotide-binding</keyword>
<accession>A0A1I8H0I2</accession>
<dbReference type="FunFam" id="1.20.5.370:FF:000009">
    <property type="entry name" value="Myosin heavy chain, isoform G"/>
    <property type="match status" value="1"/>
</dbReference>
<dbReference type="FunFam" id="1.20.5.340:FF:000019">
    <property type="entry name" value="Myosin heavy chain, isoform G"/>
    <property type="match status" value="1"/>
</dbReference>
<evidence type="ECO:0000256" key="6">
    <source>
        <dbReference type="ARBA" id="ARBA00022741"/>
    </source>
</evidence>
<dbReference type="Gene3D" id="1.20.120.720">
    <property type="entry name" value="Myosin VI head, motor domain, U50 subdomain"/>
    <property type="match status" value="1"/>
</dbReference>
<dbReference type="SUPFAM" id="SSF52540">
    <property type="entry name" value="P-loop containing nucleoside triphosphate hydrolases"/>
    <property type="match status" value="1"/>
</dbReference>
<dbReference type="PRINTS" id="PR00193">
    <property type="entry name" value="MYOSINHEAVY"/>
</dbReference>
<feature type="region of interest" description="Disordered" evidence="15">
    <location>
        <begin position="1240"/>
        <end position="1270"/>
    </location>
</feature>
<keyword evidence="8" id="KW-0175">Coiled coil</keyword>
<sequence>AQSLQAASERLKDGQVPPRIGMQLQQLPARGPRGFVSALTQIAAATAIMSGLDPKDPDFKYLGVDRKALLKELGNVTFDSKKVCWVPDEKEGYVKGDVISREGGKVTVKTEKGEEKTLKEDDLQQMNPPKFELYEDMANLTFLNDASVLHNLKQRYIKMLIYTYSGLFCVVVNPYKRLPIYTNSVVLKYKGKRKTEMPPHAFAISDNAYSNMLQDRENQSVLITGESGAGKTENTKKVISYFAQLTALSGGKEAAEAVDNKKGTLEEQIVQANPVLEAYGNAKTVRNNNSSRFGKFIRIHFGPAGKIAGADIEFYLLEKSRVTSQMGGERNYHIFYQLLSDYAKQWHDKLLVAPDPGLYSFINQGELQIDGVDDSEEMKFTDEAFDILGFSAVEKNGMYKATCAIMNMGEMKFKQRPREEQAETDGTAEAEKVAFLLGVNAKDLLQAILKPKVKVGNDYVTKGQSLEQVNFSMQALAKSLYHRMFAWLVARVNQTLDTKAKRQFFIGVLDIAGFEIFDFNGFEQICINYTNERLQQFFNHHMFVLEQEEYKKEAIDWEFIDFGMDLAACIELIEKPMGILSILEEECMFPKASDTTFKNKLYDNHLGKSPNFGKPKPPKPGKAEAHFELHHYAGTVGYNITGWLERNKDPLNESVIEVLSASKEHMVATFFPPVSDGGDAKSGKKRKGGGMQTISATHRESLNKLMKNLHSTSPNFIRCIVPNEFKQSGVVDAHLVLHQLHCNGVLEGIRICRKGFPNRLIYTEFKQRYSILAPNAIPEGFVEGKVVSGNILEAVQLDKQQYRLGTTKVFFKAGVLAELEDMRDEKLSRIIALFQAQIRGYVMRKKHKKLQDQRTALSIIQRNVRKHLQLKNWEWWRLYLKVKPMLNVARQEEEMKKAAEELAKMKEEFEKMEKLKKELEEQNVTLLQQKNDIFLQLQAEQDTLADAEEKIESLIKQKADFESQLKELEDRLLDEEDAANELEGVKKKMEGEMDELKKDIDDLEQSLQKSEQEKQSKENQIKTLQEEMARQDESLAKLQKEKKAHEETIKQTQEALAAEEEKVKNLNKLKQKLEQNLDELEDQLEREKKVRGDVEKAKRKVEGDLKMTQETVDDLERVKRDMEEQIKRKDAELNSLHNKVEDEQGIIAQLQRKIKELQARIQELEEELEAERQARSKAEKQRQQVEAELDDVADRLEEQGGATVAQQELNKKREAELLKLRREMEDNVLQHEQMVQQLRKKQQDAVNELSEQVDQLQKAKGKTEKEKTQFKAEVEDLHAQLEHVNKSKAAAEKNSKGLEAQLSDLQGRLDEATRQIGDLQSQKNRAQQEGGDLGRRLEEAEAQLAQLTKAKQQLTQQLDEARRNLEDESRQKTKLSSEARNLNADLDQLREQLEEEQEAKSDLQRQLAKAQGEAQQWRSKYETGGGGGGGEEAEELKRRLQAKLLEAQDEVDSAKTRAAQAEKAKARLQAELEDASVDLERTSILASQLEKKQKNFDRTLAEWQQKCQQAQAELETVQRESRGYSTEIFKLKAQLEEARDQTEAVRKENKNLADEIHDLTEQLGEGGRNVHEVDKARRRLEMEKEELQAALEEAEAALEQEEAKVARAQLEIAQSRQEIDRRLAEKEEEFENSRKNHQRAMDSLAATVEAEAKGKAEAQRQKKKLEQDINELEVALDTANRARAEADKTIKKMQQQMREVQSQVEDEQRQRDEAREQAMSAERKLNMLSSELEDLRTQLETAERARKAADAERAEASDRIGELSATNSSLSAAKRKLEADVNAMRADMDEQHNEVKQSEDRVKKAVLDAQRLADELRSEQEHSLHAERARKQLESQVKELQVRLDAAEGNAMKGGKREMAKLESRVQELEAELDAEQRRHQETQKNARKADRRLKELSFAVSSKSSELELRCSIDFTIIITTCPQSEEERKAQTKLQELVEKLQSKVKTYKRQVEEAEEIAAINLAKFKKVQQDLEESEERADMAEQNFNKLRSKSRASASVARGASLAPNSAGDLHRSGYEN</sequence>
<feature type="binding site" evidence="14">
    <location>
        <begin position="225"/>
        <end position="232"/>
    </location>
    <ligand>
        <name>ATP</name>
        <dbReference type="ChEBI" id="CHEBI:30616"/>
    </ligand>
</feature>
<keyword evidence="11" id="KW-0514">Muscle protein</keyword>
<evidence type="ECO:0000313" key="19">
    <source>
        <dbReference type="WBParaSite" id="maker-uti_cns_0003947-snap-gene-0.2-mRNA-1"/>
    </source>
</evidence>
<feature type="region of interest" description="Disordered" evidence="15">
    <location>
        <begin position="1697"/>
        <end position="1724"/>
    </location>
</feature>
<organism evidence="18 19">
    <name type="scientific">Macrostomum lignano</name>
    <dbReference type="NCBI Taxonomy" id="282301"/>
    <lineage>
        <taxon>Eukaryota</taxon>
        <taxon>Metazoa</taxon>
        <taxon>Spiralia</taxon>
        <taxon>Lophotrochozoa</taxon>
        <taxon>Platyhelminthes</taxon>
        <taxon>Rhabditophora</taxon>
        <taxon>Macrostomorpha</taxon>
        <taxon>Macrostomida</taxon>
        <taxon>Macrostomidae</taxon>
        <taxon>Macrostomum</taxon>
    </lineage>
</organism>
<evidence type="ECO:0000256" key="3">
    <source>
        <dbReference type="ARBA" id="ARBA00008447"/>
    </source>
</evidence>
<evidence type="ECO:0000256" key="12">
    <source>
        <dbReference type="ARBA" id="ARBA00023203"/>
    </source>
</evidence>
<evidence type="ECO:0000259" key="17">
    <source>
        <dbReference type="PROSITE" id="PS51844"/>
    </source>
</evidence>
<dbReference type="SMART" id="SM00242">
    <property type="entry name" value="MYSc"/>
    <property type="match status" value="1"/>
</dbReference>
<keyword evidence="10 14" id="KW-0505">Motor protein</keyword>
<dbReference type="Gene3D" id="1.20.5.4820">
    <property type="match status" value="1"/>
</dbReference>
<feature type="compositionally biased region" description="Basic and acidic residues" evidence="15">
    <location>
        <begin position="983"/>
        <end position="1000"/>
    </location>
</feature>
<dbReference type="WBParaSite" id="maker-uti_cns_0003947-snap-gene-0.2-mRNA-1">
    <property type="protein sequence ID" value="maker-uti_cns_0003947-snap-gene-0.2-mRNA-1"/>
    <property type="gene ID" value="maker-uti_cns_0003947-snap-gene-0.2"/>
</dbReference>
<dbReference type="InterPro" id="IPR036961">
    <property type="entry name" value="Kinesin_motor_dom_sf"/>
</dbReference>
<dbReference type="InterPro" id="IPR000048">
    <property type="entry name" value="IQ_motif_EF-hand-BS"/>
</dbReference>
<reference evidence="19" key="1">
    <citation type="submission" date="2016-11" db="UniProtKB">
        <authorList>
            <consortium name="WormBaseParasite"/>
        </authorList>
    </citation>
    <scope>IDENTIFICATION</scope>
</reference>
<dbReference type="Proteomes" id="UP000095280">
    <property type="component" value="Unplaced"/>
</dbReference>
<dbReference type="InterPro" id="IPR014751">
    <property type="entry name" value="XRCC4-like_C"/>
</dbReference>
<dbReference type="Gene3D" id="1.20.58.530">
    <property type="match status" value="1"/>
</dbReference>
<feature type="region of interest" description="Disordered" evidence="15">
    <location>
        <begin position="1741"/>
        <end position="1773"/>
    </location>
</feature>
<dbReference type="FunFam" id="1.20.58.530:FF:000001">
    <property type="entry name" value="Myosin heavy chain"/>
    <property type="match status" value="1"/>
</dbReference>
<evidence type="ECO:0000256" key="4">
    <source>
        <dbReference type="ARBA" id="ARBA00022433"/>
    </source>
</evidence>
<evidence type="ECO:0000259" key="16">
    <source>
        <dbReference type="PROSITE" id="PS51456"/>
    </source>
</evidence>
<dbReference type="PROSITE" id="PS50096">
    <property type="entry name" value="IQ"/>
    <property type="match status" value="1"/>
</dbReference>
<dbReference type="FunFam" id="1.10.10.820:FF:000001">
    <property type="entry name" value="Myosin heavy chain"/>
    <property type="match status" value="1"/>
</dbReference>
<dbReference type="Pfam" id="PF00063">
    <property type="entry name" value="Myosin_head"/>
    <property type="match status" value="1"/>
</dbReference>
<dbReference type="FunFam" id="1.20.120.720:FF:000001">
    <property type="entry name" value="Myosin heavy chain, muscle"/>
    <property type="match status" value="1"/>
</dbReference>
<dbReference type="InterPro" id="IPR002928">
    <property type="entry name" value="Myosin_tail"/>
</dbReference>
<dbReference type="GO" id="GO:0051015">
    <property type="term" value="F:actin filament binding"/>
    <property type="evidence" value="ECO:0007669"/>
    <property type="project" value="InterPro"/>
</dbReference>
<dbReference type="Gene3D" id="1.20.5.340">
    <property type="match status" value="5"/>
</dbReference>
<feature type="compositionally biased region" description="Basic and acidic residues" evidence="15">
    <location>
        <begin position="1287"/>
        <end position="1296"/>
    </location>
</feature>
<dbReference type="InterPro" id="IPR027417">
    <property type="entry name" value="P-loop_NTPase"/>
</dbReference>
<dbReference type="FunFam" id="1.20.5.340:FF:000050">
    <property type="entry name" value="Myosin heavy chain, muscle"/>
    <property type="match status" value="1"/>
</dbReference>
<keyword evidence="9 14" id="KW-0518">Myosin</keyword>
<comment type="similarity">
    <text evidence="2 14">Belongs to the TRAFAC class myosin-kinesin ATPase superfamily. Myosin family.</text>
</comment>
<dbReference type="GO" id="GO:0005524">
    <property type="term" value="F:ATP binding"/>
    <property type="evidence" value="ECO:0007669"/>
    <property type="project" value="UniProtKB-UniRule"/>
</dbReference>
<feature type="region of interest" description="Disordered" evidence="15">
    <location>
        <begin position="983"/>
        <end position="1057"/>
    </location>
</feature>
<feature type="region of interest" description="Disordered" evidence="15">
    <location>
        <begin position="1974"/>
        <end position="2023"/>
    </location>
</feature>
<proteinExistence type="inferred from homology"/>
<comment type="similarity">
    <text evidence="3">Belongs to the paramyosin family.</text>
</comment>
<dbReference type="CDD" id="cd01377">
    <property type="entry name" value="MYSc_class_II"/>
    <property type="match status" value="1"/>
</dbReference>
<name>A0A1I8H0I2_9PLAT</name>
<evidence type="ECO:0000256" key="14">
    <source>
        <dbReference type="PROSITE-ProRule" id="PRU00782"/>
    </source>
</evidence>
<evidence type="ECO:0000256" key="11">
    <source>
        <dbReference type="ARBA" id="ARBA00023179"/>
    </source>
</evidence>
<dbReference type="GO" id="GO:0016460">
    <property type="term" value="C:myosin II complex"/>
    <property type="evidence" value="ECO:0007669"/>
    <property type="project" value="TreeGrafter"/>
</dbReference>
<feature type="compositionally biased region" description="Basic and acidic residues" evidence="15">
    <location>
        <begin position="1706"/>
        <end position="1724"/>
    </location>
</feature>
<comment type="subunit">
    <text evidence="13">Muscle myosin is a hexameric protein that consists of 2 heavy chain subunits (MHC), 2 alkali light chain subunits (MLC) and 2 regulatory light chain subunits (MLC-2).</text>
</comment>
<dbReference type="PANTHER" id="PTHR45615">
    <property type="entry name" value="MYOSIN HEAVY CHAIN, NON-MUSCLE"/>
    <property type="match status" value="1"/>
</dbReference>
<evidence type="ECO:0000256" key="10">
    <source>
        <dbReference type="ARBA" id="ARBA00023175"/>
    </source>
</evidence>
<dbReference type="FunFam" id="2.30.30.360:FF:000001">
    <property type="entry name" value="Myosin heavy chain"/>
    <property type="match status" value="1"/>
</dbReference>
<dbReference type="PANTHER" id="PTHR45615:SF27">
    <property type="entry name" value="MYOSIN HEAVY CHAIN, MUSCLE"/>
    <property type="match status" value="1"/>
</dbReference>
<dbReference type="GO" id="GO:0032982">
    <property type="term" value="C:myosin filament"/>
    <property type="evidence" value="ECO:0007669"/>
    <property type="project" value="UniProtKB-KW"/>
</dbReference>
<keyword evidence="12 14" id="KW-0009">Actin-binding</keyword>
<feature type="compositionally biased region" description="Basic and acidic residues" evidence="15">
    <location>
        <begin position="1360"/>
        <end position="1377"/>
    </location>
</feature>
<feature type="compositionally biased region" description="Basic and acidic residues" evidence="15">
    <location>
        <begin position="1741"/>
        <end position="1761"/>
    </location>
</feature>
<feature type="compositionally biased region" description="Basic and acidic residues" evidence="15">
    <location>
        <begin position="1261"/>
        <end position="1270"/>
    </location>
</feature>
<keyword evidence="18" id="KW-1185">Reference proteome</keyword>
<dbReference type="SMART" id="SM00015">
    <property type="entry name" value="IQ"/>
    <property type="match status" value="1"/>
</dbReference>
<dbReference type="Gene3D" id="2.30.30.360">
    <property type="entry name" value="Myosin S1 fragment, N-terminal"/>
    <property type="match status" value="1"/>
</dbReference>
<comment type="subcellular location">
    <subcellularLocation>
        <location evidence="1">Cytoplasm</location>
        <location evidence="1">Myofibril</location>
    </subcellularLocation>
</comment>
<dbReference type="Pfam" id="PF02736">
    <property type="entry name" value="Myosin_N"/>
    <property type="match status" value="1"/>
</dbReference>
<evidence type="ECO:0000256" key="15">
    <source>
        <dbReference type="SAM" id="MobiDB-lite"/>
    </source>
</evidence>
<evidence type="ECO:0000256" key="7">
    <source>
        <dbReference type="ARBA" id="ARBA00022840"/>
    </source>
</evidence>
<feature type="compositionally biased region" description="Polar residues" evidence="15">
    <location>
        <begin position="1318"/>
        <end position="1327"/>
    </location>
</feature>
<evidence type="ECO:0000256" key="5">
    <source>
        <dbReference type="ARBA" id="ARBA00022490"/>
    </source>
</evidence>
<feature type="region of interest" description="Disordered" evidence="15">
    <location>
        <begin position="1360"/>
        <end position="1435"/>
    </location>
</feature>
<dbReference type="Gene3D" id="1.20.5.370">
    <property type="match status" value="6"/>
</dbReference>
<keyword evidence="4" id="KW-0787">Thick filament</keyword>
<evidence type="ECO:0000256" key="9">
    <source>
        <dbReference type="ARBA" id="ARBA00023123"/>
    </source>
</evidence>
<dbReference type="InterPro" id="IPR001609">
    <property type="entry name" value="Myosin_head_motor_dom-like"/>
</dbReference>
<dbReference type="Gene3D" id="3.40.850.10">
    <property type="entry name" value="Kinesin motor domain"/>
    <property type="match status" value="1"/>
</dbReference>
<evidence type="ECO:0000256" key="1">
    <source>
        <dbReference type="ARBA" id="ARBA00004657"/>
    </source>
</evidence>
<dbReference type="GO" id="GO:0000146">
    <property type="term" value="F:microfilament motor activity"/>
    <property type="evidence" value="ECO:0007669"/>
    <property type="project" value="TreeGrafter"/>
</dbReference>
<dbReference type="PROSITE" id="PS51844">
    <property type="entry name" value="SH3_LIKE"/>
    <property type="match status" value="1"/>
</dbReference>
<feature type="compositionally biased region" description="Basic and acidic residues" evidence="15">
    <location>
        <begin position="1010"/>
        <end position="1049"/>
    </location>
</feature>
<feature type="compositionally biased region" description="Basic and acidic residues" evidence="15">
    <location>
        <begin position="1387"/>
        <end position="1403"/>
    </location>
</feature>
<feature type="domain" description="Myosin motor" evidence="16">
    <location>
        <begin position="132"/>
        <end position="824"/>
    </location>
</feature>
<dbReference type="PROSITE" id="PS51456">
    <property type="entry name" value="MYOSIN_MOTOR"/>
    <property type="match status" value="1"/>
</dbReference>
<evidence type="ECO:0000256" key="2">
    <source>
        <dbReference type="ARBA" id="ARBA00008314"/>
    </source>
</evidence>
<dbReference type="Pfam" id="PF01576">
    <property type="entry name" value="Myosin_tail_1"/>
    <property type="match status" value="1"/>
</dbReference>
<keyword evidence="7 14" id="KW-0067">ATP-binding</keyword>
<feature type="region of interest" description="Disordered" evidence="15">
    <location>
        <begin position="1287"/>
        <end position="1332"/>
    </location>
</feature>
<evidence type="ECO:0000313" key="18">
    <source>
        <dbReference type="Proteomes" id="UP000095280"/>
    </source>
</evidence>
<evidence type="ECO:0000256" key="13">
    <source>
        <dbReference type="ARBA" id="ARBA00038612"/>
    </source>
</evidence>
<feature type="region of interest" description="Actin-binding" evidence="14">
    <location>
        <begin position="702"/>
        <end position="724"/>
    </location>
</feature>
<dbReference type="FunFam" id="1.20.5.4820:FF:000002">
    <property type="entry name" value="Myosin heavy chain 10"/>
    <property type="match status" value="1"/>
</dbReference>
<feature type="compositionally biased region" description="Low complexity" evidence="15">
    <location>
        <begin position="1997"/>
        <end position="2009"/>
    </location>
</feature>
<protein>
    <submittedName>
        <fullName evidence="19">Paramyosin</fullName>
    </submittedName>
</protein>